<organism evidence="2 3">
    <name type="scientific">Clostridium estertheticum</name>
    <dbReference type="NCBI Taxonomy" id="238834"/>
    <lineage>
        <taxon>Bacteria</taxon>
        <taxon>Bacillati</taxon>
        <taxon>Bacillota</taxon>
        <taxon>Clostridia</taxon>
        <taxon>Eubacteriales</taxon>
        <taxon>Clostridiaceae</taxon>
        <taxon>Clostridium</taxon>
    </lineage>
</organism>
<reference evidence="2" key="1">
    <citation type="journal article" date="2019" name="Lett. Appl. Microbiol.">
        <title>A case of 'blown pack' spoilage of vacuum-packaged pork likely associated with Clostridium estertheticum in Canada.</title>
        <authorList>
            <person name="Zhang P."/>
            <person name="Ward P."/>
            <person name="McMullen L.M."/>
            <person name="Yang X."/>
        </authorList>
    </citation>
    <scope>NUCLEOTIDE SEQUENCE [LARGE SCALE GENOMIC DNA]</scope>
    <source>
        <strain evidence="2">MA19</strain>
    </source>
</reference>
<dbReference type="RefSeq" id="WP_152753327.1">
    <property type="nucleotide sequence ID" value="NZ_SPSE01000044.1"/>
</dbReference>
<dbReference type="CDD" id="cd00093">
    <property type="entry name" value="HTH_XRE"/>
    <property type="match status" value="1"/>
</dbReference>
<dbReference type="SMART" id="SM00530">
    <property type="entry name" value="HTH_XRE"/>
    <property type="match status" value="1"/>
</dbReference>
<comment type="caution">
    <text evidence="2">The sequence shown here is derived from an EMBL/GenBank/DDBJ whole genome shotgun (WGS) entry which is preliminary data.</text>
</comment>
<dbReference type="AlphaFoldDB" id="A0A5N7ISI9"/>
<name>A0A5N7ISI9_9CLOT</name>
<dbReference type="SUPFAM" id="SSF47413">
    <property type="entry name" value="lambda repressor-like DNA-binding domains"/>
    <property type="match status" value="1"/>
</dbReference>
<feature type="domain" description="HTH cro/C1-type" evidence="1">
    <location>
        <begin position="12"/>
        <end position="72"/>
    </location>
</feature>
<accession>A0A5N7ISI9</accession>
<dbReference type="InterPro" id="IPR010982">
    <property type="entry name" value="Lambda_DNA-bd_dom_sf"/>
</dbReference>
<sequence>MVLSKKEVGLLINKARKHKSKIIGGKYTQSMLAMDLELSRGYIGDIENGRIYPNYVLLNKIAEKCEVPLGFFVDEEKSDIDIDITKTEGEEIIKSSLADKSTSDFAEITDVKEAMDIILSQSGLMLNGEMLSKESKIALANAIQMGIAYAEKMQNEENK</sequence>
<dbReference type="InterPro" id="IPR001387">
    <property type="entry name" value="Cro/C1-type_HTH"/>
</dbReference>
<dbReference type="EMBL" id="SPSF01000043">
    <property type="protein sequence ID" value="MPQ63925.1"/>
    <property type="molecule type" value="Genomic_DNA"/>
</dbReference>
<evidence type="ECO:0000259" key="1">
    <source>
        <dbReference type="PROSITE" id="PS50943"/>
    </source>
</evidence>
<dbReference type="GO" id="GO:0003677">
    <property type="term" value="F:DNA binding"/>
    <property type="evidence" value="ECO:0007669"/>
    <property type="project" value="InterPro"/>
</dbReference>
<dbReference type="PROSITE" id="PS50943">
    <property type="entry name" value="HTH_CROC1"/>
    <property type="match status" value="1"/>
</dbReference>
<dbReference type="Pfam" id="PF01381">
    <property type="entry name" value="HTH_3"/>
    <property type="match status" value="1"/>
</dbReference>
<gene>
    <name evidence="2" type="ORF">E4V82_17650</name>
</gene>
<evidence type="ECO:0000313" key="2">
    <source>
        <dbReference type="EMBL" id="MPQ63925.1"/>
    </source>
</evidence>
<dbReference type="Gene3D" id="1.10.260.40">
    <property type="entry name" value="lambda repressor-like DNA-binding domains"/>
    <property type="match status" value="1"/>
</dbReference>
<dbReference type="Proteomes" id="UP000342249">
    <property type="component" value="Unassembled WGS sequence"/>
</dbReference>
<protein>
    <submittedName>
        <fullName evidence="2">XRE family transcriptional regulator</fullName>
    </submittedName>
</protein>
<proteinExistence type="predicted"/>
<evidence type="ECO:0000313" key="3">
    <source>
        <dbReference type="Proteomes" id="UP000342249"/>
    </source>
</evidence>